<dbReference type="AlphaFoldDB" id="A0A8S9JTH9"/>
<evidence type="ECO:0000313" key="1">
    <source>
        <dbReference type="EMBL" id="KAF2585404.1"/>
    </source>
</evidence>
<proteinExistence type="predicted"/>
<accession>A0A8S9JTH9</accession>
<protein>
    <submittedName>
        <fullName evidence="1">Uncharacterized protein</fullName>
    </submittedName>
</protein>
<organism evidence="1">
    <name type="scientific">Brassica cretica</name>
    <name type="common">Mustard</name>
    <dbReference type="NCBI Taxonomy" id="69181"/>
    <lineage>
        <taxon>Eukaryota</taxon>
        <taxon>Viridiplantae</taxon>
        <taxon>Streptophyta</taxon>
        <taxon>Embryophyta</taxon>
        <taxon>Tracheophyta</taxon>
        <taxon>Spermatophyta</taxon>
        <taxon>Magnoliopsida</taxon>
        <taxon>eudicotyledons</taxon>
        <taxon>Gunneridae</taxon>
        <taxon>Pentapetalae</taxon>
        <taxon>rosids</taxon>
        <taxon>malvids</taxon>
        <taxon>Brassicales</taxon>
        <taxon>Brassicaceae</taxon>
        <taxon>Brassiceae</taxon>
        <taxon>Brassica</taxon>
    </lineage>
</organism>
<reference evidence="1" key="1">
    <citation type="submission" date="2019-12" db="EMBL/GenBank/DDBJ databases">
        <title>Genome sequencing and annotation of Brassica cretica.</title>
        <authorList>
            <person name="Studholme D.J."/>
            <person name="Sarris P.F."/>
        </authorList>
    </citation>
    <scope>NUCLEOTIDE SEQUENCE</scope>
    <source>
        <strain evidence="1">PFS-102/07</strain>
        <tissue evidence="1">Leaf</tissue>
    </source>
</reference>
<name>A0A8S9JTH9_BRACR</name>
<dbReference type="EMBL" id="QGKY02000246">
    <property type="protein sequence ID" value="KAF2585404.1"/>
    <property type="molecule type" value="Genomic_DNA"/>
</dbReference>
<sequence length="90" mass="9747">MVQSVIESKDVYLVLRLRGSVARDGQLDVRSPHGELVWLNQLAVRLAGPGRASSSCGELNRLVRLVARRTGSVEPARSVADAVFAVFCLT</sequence>
<comment type="caution">
    <text evidence="1">The sequence shown here is derived from an EMBL/GenBank/DDBJ whole genome shotgun (WGS) entry which is preliminary data.</text>
</comment>
<gene>
    <name evidence="1" type="ORF">F2Q70_00037268</name>
</gene>